<feature type="domain" description="Pyrroline-5-carboxylate reductase catalytic N-terminal" evidence="3">
    <location>
        <begin position="42"/>
        <end position="129"/>
    </location>
</feature>
<keyword evidence="5" id="KW-1185">Reference proteome</keyword>
<feature type="compositionally biased region" description="Basic and acidic residues" evidence="2">
    <location>
        <begin position="9"/>
        <end position="20"/>
    </location>
</feature>
<dbReference type="SUPFAM" id="SSF51735">
    <property type="entry name" value="NAD(P)-binding Rossmann-fold domains"/>
    <property type="match status" value="1"/>
</dbReference>
<reference evidence="4 5" key="1">
    <citation type="submission" date="2024-03" db="EMBL/GenBank/DDBJ databases">
        <title>Whole genome sequencing of Streptomyces racemochromogenes, to identify antimicrobial biosynthetic gene clusters.</title>
        <authorList>
            <person name="Suryawanshi P."/>
            <person name="Krishnaraj P.U."/>
            <person name="Arun Y.P."/>
            <person name="Suryawanshi M.P."/>
            <person name="Rakshit O."/>
        </authorList>
    </citation>
    <scope>NUCLEOTIDE SEQUENCE [LARGE SCALE GENOMIC DNA]</scope>
    <source>
        <strain evidence="4 5">AUDT626</strain>
    </source>
</reference>
<gene>
    <name evidence="4" type="ORF">WDV06_06070</name>
</gene>
<organism evidence="4 5">
    <name type="scientific">Streptomyces racemochromogenes</name>
    <dbReference type="NCBI Taxonomy" id="67353"/>
    <lineage>
        <taxon>Bacteria</taxon>
        <taxon>Bacillati</taxon>
        <taxon>Actinomycetota</taxon>
        <taxon>Actinomycetes</taxon>
        <taxon>Kitasatosporales</taxon>
        <taxon>Streptomycetaceae</taxon>
        <taxon>Streptomyces</taxon>
    </lineage>
</organism>
<dbReference type="Pfam" id="PF03807">
    <property type="entry name" value="F420_oxidored"/>
    <property type="match status" value="1"/>
</dbReference>
<evidence type="ECO:0000256" key="1">
    <source>
        <dbReference type="ARBA" id="ARBA00023002"/>
    </source>
</evidence>
<sequence length="240" mass="24426">MRTGVPGELHPDQVGLDRHGLTYGPMSGSAGPSDRGASMRTGVIGTGRIGSTLARILVAAGHEVVLANATGPRSLAPLLAELGPAATAARPVEAAGRADLLVLMVPYASVRGLLPPHVVQDKVLVDATNAFGGPGTPADLGGRASSELVAEWYPGARVVKSLNTMHYETLAVAGKAGGERLAHYTAGDDPKAKEIVAGIITDLGFAAVDTGPLHSGGILQQPGGPLFNRSLTEAQALAWI</sequence>
<dbReference type="InterPro" id="IPR051267">
    <property type="entry name" value="STEAP_metalloreductase"/>
</dbReference>
<accession>A0ABW7P9A3</accession>
<evidence type="ECO:0000313" key="5">
    <source>
        <dbReference type="Proteomes" id="UP001610631"/>
    </source>
</evidence>
<comment type="caution">
    <text evidence="4">The sequence shown here is derived from an EMBL/GenBank/DDBJ whole genome shotgun (WGS) entry which is preliminary data.</text>
</comment>
<dbReference type="InterPro" id="IPR036291">
    <property type="entry name" value="NAD(P)-bd_dom_sf"/>
</dbReference>
<dbReference type="PANTHER" id="PTHR14239">
    <property type="entry name" value="DUDULIN-RELATED"/>
    <property type="match status" value="1"/>
</dbReference>
<evidence type="ECO:0000313" key="4">
    <source>
        <dbReference type="EMBL" id="MFH7594661.1"/>
    </source>
</evidence>
<name>A0ABW7P9A3_9ACTN</name>
<proteinExistence type="predicted"/>
<dbReference type="Proteomes" id="UP001610631">
    <property type="component" value="Unassembled WGS sequence"/>
</dbReference>
<protein>
    <submittedName>
        <fullName evidence="4">NAD(P)-binding domain-containing protein</fullName>
    </submittedName>
</protein>
<evidence type="ECO:0000259" key="3">
    <source>
        <dbReference type="Pfam" id="PF03807"/>
    </source>
</evidence>
<evidence type="ECO:0000256" key="2">
    <source>
        <dbReference type="SAM" id="MobiDB-lite"/>
    </source>
</evidence>
<dbReference type="EMBL" id="JBBDHD010000010">
    <property type="protein sequence ID" value="MFH7594661.1"/>
    <property type="molecule type" value="Genomic_DNA"/>
</dbReference>
<keyword evidence="1" id="KW-0560">Oxidoreductase</keyword>
<feature type="region of interest" description="Disordered" evidence="2">
    <location>
        <begin position="1"/>
        <end position="38"/>
    </location>
</feature>
<dbReference type="InterPro" id="IPR028939">
    <property type="entry name" value="P5C_Rdtase_cat_N"/>
</dbReference>
<dbReference type="Gene3D" id="3.40.50.720">
    <property type="entry name" value="NAD(P)-binding Rossmann-like Domain"/>
    <property type="match status" value="1"/>
</dbReference>